<keyword evidence="4" id="KW-1185">Reference proteome</keyword>
<proteinExistence type="predicted"/>
<evidence type="ECO:0000256" key="1">
    <source>
        <dbReference type="ARBA" id="ARBA00022679"/>
    </source>
</evidence>
<reference evidence="3" key="3">
    <citation type="submission" date="2025-09" db="UniProtKB">
        <authorList>
            <consortium name="Ensembl"/>
        </authorList>
    </citation>
    <scope>IDENTIFICATION</scope>
</reference>
<reference evidence="3" key="2">
    <citation type="submission" date="2025-08" db="UniProtKB">
        <authorList>
            <consortium name="Ensembl"/>
        </authorList>
    </citation>
    <scope>IDENTIFICATION</scope>
</reference>
<evidence type="ECO:0000313" key="3">
    <source>
        <dbReference type="Ensembl" id="ENSSFAP00005047845.1"/>
    </source>
</evidence>
<dbReference type="SUPFAM" id="SSF55729">
    <property type="entry name" value="Acyl-CoA N-acyltransferases (Nat)"/>
    <property type="match status" value="1"/>
</dbReference>
<dbReference type="Ensembl" id="ENSSFAT00005049452.1">
    <property type="protein sequence ID" value="ENSSFAP00005047845.1"/>
    <property type="gene ID" value="ENSSFAG00005023261.1"/>
</dbReference>
<dbReference type="PANTHER" id="PTHR10545">
    <property type="entry name" value="DIAMINE N-ACETYLTRANSFERASE"/>
    <property type="match status" value="1"/>
</dbReference>
<dbReference type="Proteomes" id="UP000472267">
    <property type="component" value="Chromosome 3"/>
</dbReference>
<reference evidence="3" key="1">
    <citation type="submission" date="2019-06" db="EMBL/GenBank/DDBJ databases">
        <authorList>
            <consortium name="Wellcome Sanger Institute Data Sharing"/>
        </authorList>
    </citation>
    <scope>NUCLEOTIDE SEQUENCE [LARGE SCALE GENOMIC DNA]</scope>
</reference>
<keyword evidence="1" id="KW-0808">Transferase</keyword>
<dbReference type="Gene3D" id="3.40.630.30">
    <property type="match status" value="1"/>
</dbReference>
<evidence type="ECO:0000256" key="2">
    <source>
        <dbReference type="ARBA" id="ARBA00023315"/>
    </source>
</evidence>
<keyword evidence="2" id="KW-0012">Acyltransferase</keyword>
<organism evidence="3 4">
    <name type="scientific">Salarias fasciatus</name>
    <name type="common">Jewelled blenny</name>
    <name type="synonym">Blennius fasciatus</name>
    <dbReference type="NCBI Taxonomy" id="181472"/>
    <lineage>
        <taxon>Eukaryota</taxon>
        <taxon>Metazoa</taxon>
        <taxon>Chordata</taxon>
        <taxon>Craniata</taxon>
        <taxon>Vertebrata</taxon>
        <taxon>Euteleostomi</taxon>
        <taxon>Actinopterygii</taxon>
        <taxon>Neopterygii</taxon>
        <taxon>Teleostei</taxon>
        <taxon>Neoteleostei</taxon>
        <taxon>Acanthomorphata</taxon>
        <taxon>Ovalentaria</taxon>
        <taxon>Blenniimorphae</taxon>
        <taxon>Blenniiformes</taxon>
        <taxon>Blennioidei</taxon>
        <taxon>Blenniidae</taxon>
        <taxon>Salariinae</taxon>
        <taxon>Salarias</taxon>
    </lineage>
</organism>
<sequence>MSDHLTLTQKDLEQDGFSKKPFFHVIVAEVPESHKSSGGHTKIGYALYYFGYNSRKGRTVHMDDLYVMPESRGMGPVSQRGRYKYHLSTETCVWCLSPCFGTKIIYLCVS</sequence>
<dbReference type="AlphaFoldDB" id="A0A672J456"/>
<evidence type="ECO:0008006" key="5">
    <source>
        <dbReference type="Google" id="ProtNLM"/>
    </source>
</evidence>
<name>A0A672J456_SALFA</name>
<protein>
    <recommendedName>
        <fullName evidence="5">N-acetyltransferase domain-containing protein</fullName>
    </recommendedName>
</protein>
<dbReference type="InterPro" id="IPR051016">
    <property type="entry name" value="Diverse_Substrate_AcTransf"/>
</dbReference>
<dbReference type="PANTHER" id="PTHR10545:SF51">
    <property type="entry name" value="THIALYSINE N-EPSILON-ACETYLTRANSFERASE"/>
    <property type="match status" value="1"/>
</dbReference>
<dbReference type="InParanoid" id="A0A672J456"/>
<dbReference type="GO" id="GO:0008080">
    <property type="term" value="F:N-acetyltransferase activity"/>
    <property type="evidence" value="ECO:0007669"/>
    <property type="project" value="TreeGrafter"/>
</dbReference>
<evidence type="ECO:0000313" key="4">
    <source>
        <dbReference type="Proteomes" id="UP000472267"/>
    </source>
</evidence>
<accession>A0A672J456</accession>
<dbReference type="InterPro" id="IPR016181">
    <property type="entry name" value="Acyl_CoA_acyltransferase"/>
</dbReference>